<dbReference type="PRINTS" id="PR00344">
    <property type="entry name" value="BCTRLSENSOR"/>
</dbReference>
<evidence type="ECO:0000259" key="16">
    <source>
        <dbReference type="PROSITE" id="PS50885"/>
    </source>
</evidence>
<dbReference type="PROSITE" id="PS50109">
    <property type="entry name" value="HIS_KIN"/>
    <property type="match status" value="1"/>
</dbReference>
<evidence type="ECO:0000259" key="15">
    <source>
        <dbReference type="PROSITE" id="PS50109"/>
    </source>
</evidence>
<keyword evidence="13 14" id="KW-0472">Membrane</keyword>
<keyword evidence="9 17" id="KW-0418">Kinase</keyword>
<dbReference type="GO" id="GO:0005524">
    <property type="term" value="F:ATP binding"/>
    <property type="evidence" value="ECO:0007669"/>
    <property type="project" value="UniProtKB-KW"/>
</dbReference>
<feature type="domain" description="Histidine kinase" evidence="15">
    <location>
        <begin position="255"/>
        <end position="469"/>
    </location>
</feature>
<dbReference type="InterPro" id="IPR036890">
    <property type="entry name" value="HATPase_C_sf"/>
</dbReference>
<sequence length="469" mass="53269">MKNSSLVTKLVATFAMVVTVGYVLIAVVLSLWFQNYFLEKNRADLEETAILASSSVPLYLNKEIDDTELIRNLSLVKGVEKGDILLVDASGYIFFVTNEAYESLMFTRFSFPDRDRLVEGNSIEINGEMNPITKEEMSLYIKPIQNNGVYQGAIVVYTPLKSIEAPLREIYLRIWSITAFAVILSVILIYYLAQRMLFRPLAELNTIARKISKGEVTQRVLVTSSDEIGQLSESFNSMAESLEETDKNRRDFLSNISHELRSPITSIRGFIAGILDGIIPMDKEKYYLKIVYDEIQRLTRLVNDLLDLSAMESGKFSFKLTELDINEIVKVCITRFETKIDDKGLKVNVTLEGDHLYAAGDRDRLIQVMTNLIDNSIKHCPDNGNIKVQTRTKGKKVLISVYNDGDSIPDHDIKNIWDRFYKGDKSRTNKVSTGLGLPIVRNIITQFGEDIWVENKQQGVQFTFTLSMT</sequence>
<dbReference type="InterPro" id="IPR003594">
    <property type="entry name" value="HATPase_dom"/>
</dbReference>
<evidence type="ECO:0000256" key="2">
    <source>
        <dbReference type="ARBA" id="ARBA00004651"/>
    </source>
</evidence>
<dbReference type="FunFam" id="1.10.287.130:FF:000001">
    <property type="entry name" value="Two-component sensor histidine kinase"/>
    <property type="match status" value="1"/>
</dbReference>
<dbReference type="FunFam" id="3.30.565.10:FF:000006">
    <property type="entry name" value="Sensor histidine kinase WalK"/>
    <property type="match status" value="1"/>
</dbReference>
<evidence type="ECO:0000256" key="11">
    <source>
        <dbReference type="ARBA" id="ARBA00022989"/>
    </source>
</evidence>
<evidence type="ECO:0000256" key="13">
    <source>
        <dbReference type="ARBA" id="ARBA00023136"/>
    </source>
</evidence>
<keyword evidence="7 14" id="KW-0812">Transmembrane</keyword>
<feature type="domain" description="HAMP" evidence="16">
    <location>
        <begin position="195"/>
        <end position="247"/>
    </location>
</feature>
<comment type="subcellular location">
    <subcellularLocation>
        <location evidence="2">Cell membrane</location>
        <topology evidence="2">Multi-pass membrane protein</topology>
    </subcellularLocation>
</comment>
<evidence type="ECO:0000256" key="14">
    <source>
        <dbReference type="SAM" id="Phobius"/>
    </source>
</evidence>
<dbReference type="InterPro" id="IPR005467">
    <property type="entry name" value="His_kinase_dom"/>
</dbReference>
<dbReference type="SUPFAM" id="SSF158472">
    <property type="entry name" value="HAMP domain-like"/>
    <property type="match status" value="1"/>
</dbReference>
<keyword evidence="5" id="KW-0597">Phosphoprotein</keyword>
<dbReference type="GO" id="GO:0005886">
    <property type="term" value="C:plasma membrane"/>
    <property type="evidence" value="ECO:0007669"/>
    <property type="project" value="UniProtKB-SubCell"/>
</dbReference>
<feature type="transmembrane region" description="Helical" evidence="14">
    <location>
        <begin position="170"/>
        <end position="193"/>
    </location>
</feature>
<dbReference type="InterPro" id="IPR004358">
    <property type="entry name" value="Sig_transdc_His_kin-like_C"/>
</dbReference>
<dbReference type="EMBL" id="FNDZ01000003">
    <property type="protein sequence ID" value="SDI63240.1"/>
    <property type="molecule type" value="Genomic_DNA"/>
</dbReference>
<dbReference type="InterPro" id="IPR003660">
    <property type="entry name" value="HAMP_dom"/>
</dbReference>
<evidence type="ECO:0000256" key="10">
    <source>
        <dbReference type="ARBA" id="ARBA00022840"/>
    </source>
</evidence>
<keyword evidence="4" id="KW-1003">Cell membrane</keyword>
<organism evidence="17 18">
    <name type="scientific">Proteiniclasticum ruminis</name>
    <dbReference type="NCBI Taxonomy" id="398199"/>
    <lineage>
        <taxon>Bacteria</taxon>
        <taxon>Bacillati</taxon>
        <taxon>Bacillota</taxon>
        <taxon>Clostridia</taxon>
        <taxon>Eubacteriales</taxon>
        <taxon>Clostridiaceae</taxon>
        <taxon>Proteiniclasticum</taxon>
    </lineage>
</organism>
<dbReference type="Pfam" id="PF00512">
    <property type="entry name" value="HisKA"/>
    <property type="match status" value="1"/>
</dbReference>
<keyword evidence="8" id="KW-0547">Nucleotide-binding</keyword>
<dbReference type="SUPFAM" id="SSF47384">
    <property type="entry name" value="Homodimeric domain of signal transducing histidine kinase"/>
    <property type="match status" value="1"/>
</dbReference>
<evidence type="ECO:0000313" key="17">
    <source>
        <dbReference type="EMBL" id="SDI63240.1"/>
    </source>
</evidence>
<evidence type="ECO:0000256" key="3">
    <source>
        <dbReference type="ARBA" id="ARBA00012438"/>
    </source>
</evidence>
<protein>
    <recommendedName>
        <fullName evidence="3">histidine kinase</fullName>
        <ecNumber evidence="3">2.7.13.3</ecNumber>
    </recommendedName>
</protein>
<dbReference type="Gene3D" id="1.10.287.130">
    <property type="match status" value="1"/>
</dbReference>
<keyword evidence="12" id="KW-0902">Two-component regulatory system</keyword>
<dbReference type="PANTHER" id="PTHR45528">
    <property type="entry name" value="SENSOR HISTIDINE KINASE CPXA"/>
    <property type="match status" value="1"/>
</dbReference>
<evidence type="ECO:0000313" key="18">
    <source>
        <dbReference type="Proteomes" id="UP000183255"/>
    </source>
</evidence>
<evidence type="ECO:0000256" key="7">
    <source>
        <dbReference type="ARBA" id="ARBA00022692"/>
    </source>
</evidence>
<evidence type="ECO:0000256" key="4">
    <source>
        <dbReference type="ARBA" id="ARBA00022475"/>
    </source>
</evidence>
<dbReference type="AlphaFoldDB" id="A0A1G8M788"/>
<keyword evidence="11 14" id="KW-1133">Transmembrane helix</keyword>
<keyword evidence="10" id="KW-0067">ATP-binding</keyword>
<accession>A0A1G8M788</accession>
<dbReference type="SMART" id="SM00387">
    <property type="entry name" value="HATPase_c"/>
    <property type="match status" value="1"/>
</dbReference>
<dbReference type="PROSITE" id="PS50885">
    <property type="entry name" value="HAMP"/>
    <property type="match status" value="1"/>
</dbReference>
<dbReference type="InterPro" id="IPR003661">
    <property type="entry name" value="HisK_dim/P_dom"/>
</dbReference>
<dbReference type="Gene3D" id="6.10.340.10">
    <property type="match status" value="1"/>
</dbReference>
<dbReference type="PANTHER" id="PTHR45528:SF1">
    <property type="entry name" value="SENSOR HISTIDINE KINASE CPXA"/>
    <property type="match status" value="1"/>
</dbReference>
<dbReference type="Proteomes" id="UP000183255">
    <property type="component" value="Unassembled WGS sequence"/>
</dbReference>
<gene>
    <name evidence="17" type="ORF">SAMN05421804_103287</name>
</gene>
<proteinExistence type="predicted"/>
<dbReference type="CDD" id="cd06225">
    <property type="entry name" value="HAMP"/>
    <property type="match status" value="1"/>
</dbReference>
<evidence type="ECO:0000256" key="6">
    <source>
        <dbReference type="ARBA" id="ARBA00022679"/>
    </source>
</evidence>
<name>A0A1G8M788_9CLOT</name>
<keyword evidence="6" id="KW-0808">Transferase</keyword>
<dbReference type="Pfam" id="PF02518">
    <property type="entry name" value="HATPase_c"/>
    <property type="match status" value="1"/>
</dbReference>
<dbReference type="SMART" id="SM00304">
    <property type="entry name" value="HAMP"/>
    <property type="match status" value="1"/>
</dbReference>
<evidence type="ECO:0000256" key="8">
    <source>
        <dbReference type="ARBA" id="ARBA00022741"/>
    </source>
</evidence>
<dbReference type="CDD" id="cd00082">
    <property type="entry name" value="HisKA"/>
    <property type="match status" value="1"/>
</dbReference>
<dbReference type="GO" id="GO:0000155">
    <property type="term" value="F:phosphorelay sensor kinase activity"/>
    <property type="evidence" value="ECO:0007669"/>
    <property type="project" value="InterPro"/>
</dbReference>
<dbReference type="SUPFAM" id="SSF55874">
    <property type="entry name" value="ATPase domain of HSP90 chaperone/DNA topoisomerase II/histidine kinase"/>
    <property type="match status" value="1"/>
</dbReference>
<reference evidence="17 18" key="1">
    <citation type="submission" date="2016-10" db="EMBL/GenBank/DDBJ databases">
        <authorList>
            <person name="de Groot N.N."/>
        </authorList>
    </citation>
    <scope>NUCLEOTIDE SEQUENCE [LARGE SCALE GENOMIC DNA]</scope>
    <source>
        <strain evidence="17 18">CGMCC 1.5058</strain>
    </source>
</reference>
<evidence type="ECO:0000256" key="12">
    <source>
        <dbReference type="ARBA" id="ARBA00023012"/>
    </source>
</evidence>
<dbReference type="Gene3D" id="3.30.565.10">
    <property type="entry name" value="Histidine kinase-like ATPase, C-terminal domain"/>
    <property type="match status" value="1"/>
</dbReference>
<evidence type="ECO:0000256" key="5">
    <source>
        <dbReference type="ARBA" id="ARBA00022553"/>
    </source>
</evidence>
<dbReference type="RefSeq" id="WP_031574895.1">
    <property type="nucleotide sequence ID" value="NZ_FNDZ01000003.1"/>
</dbReference>
<dbReference type="InterPro" id="IPR036097">
    <property type="entry name" value="HisK_dim/P_sf"/>
</dbReference>
<dbReference type="SMART" id="SM00388">
    <property type="entry name" value="HisKA"/>
    <property type="match status" value="1"/>
</dbReference>
<dbReference type="EC" id="2.7.13.3" evidence="3"/>
<evidence type="ECO:0000256" key="1">
    <source>
        <dbReference type="ARBA" id="ARBA00000085"/>
    </source>
</evidence>
<feature type="transmembrane region" description="Helical" evidence="14">
    <location>
        <begin position="12"/>
        <end position="33"/>
    </location>
</feature>
<dbReference type="InterPro" id="IPR050398">
    <property type="entry name" value="HssS/ArlS-like"/>
</dbReference>
<evidence type="ECO:0000256" key="9">
    <source>
        <dbReference type="ARBA" id="ARBA00022777"/>
    </source>
</evidence>
<comment type="catalytic activity">
    <reaction evidence="1">
        <text>ATP + protein L-histidine = ADP + protein N-phospho-L-histidine.</text>
        <dbReference type="EC" id="2.7.13.3"/>
    </reaction>
</comment>
<dbReference type="Pfam" id="PF00672">
    <property type="entry name" value="HAMP"/>
    <property type="match status" value="1"/>
</dbReference>